<dbReference type="Proteomes" id="UP000504632">
    <property type="component" value="Chromosome 8"/>
</dbReference>
<evidence type="ECO:0000313" key="7">
    <source>
        <dbReference type="RefSeq" id="XP_030637583.1"/>
    </source>
</evidence>
<keyword evidence="2 3" id="KW-0175">Coiled coil</keyword>
<dbReference type="SUPFAM" id="SSF90257">
    <property type="entry name" value="Myosin rod fragments"/>
    <property type="match status" value="1"/>
</dbReference>
<dbReference type="InterPro" id="IPR002957">
    <property type="entry name" value="Keratin_I"/>
</dbReference>
<feature type="domain" description="IF rod" evidence="5">
    <location>
        <begin position="53"/>
        <end position="364"/>
    </location>
</feature>
<dbReference type="InterPro" id="IPR039008">
    <property type="entry name" value="IF_rod_dom"/>
</dbReference>
<dbReference type="PANTHER" id="PTHR23239:SF358">
    <property type="entry name" value="KERATIN, TYPE I CYTOSKELETAL 18"/>
    <property type="match status" value="1"/>
</dbReference>
<evidence type="ECO:0000313" key="6">
    <source>
        <dbReference type="Proteomes" id="UP000504632"/>
    </source>
</evidence>
<accession>A0A6J2W088</accession>
<dbReference type="RefSeq" id="XP_030637583.1">
    <property type="nucleotide sequence ID" value="XM_030781723.1"/>
</dbReference>
<dbReference type="PROSITE" id="PS51842">
    <property type="entry name" value="IF_ROD_2"/>
    <property type="match status" value="1"/>
</dbReference>
<dbReference type="GeneID" id="115818363"/>
<dbReference type="SMART" id="SM01391">
    <property type="entry name" value="Filament"/>
    <property type="match status" value="1"/>
</dbReference>
<feature type="region of interest" description="Disordered" evidence="4">
    <location>
        <begin position="1"/>
        <end position="55"/>
    </location>
</feature>
<keyword evidence="1" id="KW-0403">Intermediate filament</keyword>
<keyword evidence="6" id="KW-1185">Reference proteome</keyword>
<dbReference type="Gene3D" id="1.20.5.1160">
    <property type="entry name" value="Vasodilator-stimulated phosphoprotein"/>
    <property type="match status" value="1"/>
</dbReference>
<dbReference type="FunFam" id="1.20.5.500:FF:000001">
    <property type="entry name" value="Type II keratin 23"/>
    <property type="match status" value="1"/>
</dbReference>
<dbReference type="FunFam" id="1.20.5.170:FF:000002">
    <property type="entry name" value="Type I keratin KA11"/>
    <property type="match status" value="1"/>
</dbReference>
<dbReference type="GO" id="GO:0005882">
    <property type="term" value="C:intermediate filament"/>
    <property type="evidence" value="ECO:0007669"/>
    <property type="project" value="UniProtKB-KW"/>
</dbReference>
<dbReference type="PANTHER" id="PTHR23239">
    <property type="entry name" value="INTERMEDIATE FILAMENT"/>
    <property type="match status" value="1"/>
</dbReference>
<name>A0A6J2W088_CHACN</name>
<dbReference type="PRINTS" id="PR01248">
    <property type="entry name" value="TYPE1KERATIN"/>
</dbReference>
<evidence type="ECO:0000256" key="2">
    <source>
        <dbReference type="ARBA" id="ARBA00023054"/>
    </source>
</evidence>
<reference evidence="7" key="1">
    <citation type="submission" date="2025-08" db="UniProtKB">
        <authorList>
            <consortium name="RefSeq"/>
        </authorList>
    </citation>
    <scope>IDENTIFICATION</scope>
</reference>
<feature type="coiled-coil region" evidence="3">
    <location>
        <begin position="57"/>
        <end position="356"/>
    </location>
</feature>
<dbReference type="Gene3D" id="1.20.5.500">
    <property type="entry name" value="Single helix bin"/>
    <property type="match status" value="1"/>
</dbReference>
<dbReference type="Pfam" id="PF00038">
    <property type="entry name" value="Filament"/>
    <property type="match status" value="1"/>
</dbReference>
<sequence>MSRSSAGSMFGGAGGRGARASVSTLQGLRNALRPDSQPQAQPNGPVAAAPVDDKRTMEGLNNRLQDYLGRVRKLERSNEDLEEQIKDVLKRRGKTTDRDWNEVQKPLEDLKKKIRDMTMDNARILLQIDNNKLANEDFKNKLETEQIARQNVEHDLVDLRKVIDDTQLARMNLESQIESVKEEIAFLKKDHRDEVAALKDKIKDSSVNVEIDSPQSNLSDTVNKIRQEYEKLAKKNREETDEWYKTKFENIRVEVAKNTESLQTSRTELTELRRVRQILEIELQAMQNTIHSLEETLADTAGRYGRELARLNRILQQLEQDLSQVREQVERQASDYQELLNIKMKLEAEIDNYRGLLGDNGVAFSLEQALNSGKCDDLTDRLTVPA</sequence>
<evidence type="ECO:0000256" key="3">
    <source>
        <dbReference type="SAM" id="Coils"/>
    </source>
</evidence>
<protein>
    <submittedName>
        <fullName evidence="7">Keratin, type I cytoskeletal 18-like</fullName>
    </submittedName>
</protein>
<gene>
    <name evidence="7" type="primary">LOC115818363</name>
</gene>
<evidence type="ECO:0000259" key="5">
    <source>
        <dbReference type="PROSITE" id="PS51842"/>
    </source>
</evidence>
<dbReference type="AlphaFoldDB" id="A0A6J2W088"/>
<evidence type="ECO:0000256" key="1">
    <source>
        <dbReference type="ARBA" id="ARBA00022754"/>
    </source>
</evidence>
<dbReference type="GO" id="GO:0005198">
    <property type="term" value="F:structural molecule activity"/>
    <property type="evidence" value="ECO:0007669"/>
    <property type="project" value="InterPro"/>
</dbReference>
<dbReference type="InParanoid" id="A0A6J2W088"/>
<dbReference type="SUPFAM" id="SSF64593">
    <property type="entry name" value="Intermediate filament protein, coiled coil region"/>
    <property type="match status" value="2"/>
</dbReference>
<evidence type="ECO:0000256" key="4">
    <source>
        <dbReference type="SAM" id="MobiDB-lite"/>
    </source>
</evidence>
<proteinExistence type="predicted"/>
<dbReference type="Gene3D" id="1.20.5.170">
    <property type="match status" value="1"/>
</dbReference>
<organism evidence="6 7">
    <name type="scientific">Chanos chanos</name>
    <name type="common">Milkfish</name>
    <name type="synonym">Mugil chanos</name>
    <dbReference type="NCBI Taxonomy" id="29144"/>
    <lineage>
        <taxon>Eukaryota</taxon>
        <taxon>Metazoa</taxon>
        <taxon>Chordata</taxon>
        <taxon>Craniata</taxon>
        <taxon>Vertebrata</taxon>
        <taxon>Euteleostomi</taxon>
        <taxon>Actinopterygii</taxon>
        <taxon>Neopterygii</taxon>
        <taxon>Teleostei</taxon>
        <taxon>Ostariophysi</taxon>
        <taxon>Gonorynchiformes</taxon>
        <taxon>Chanidae</taxon>
        <taxon>Chanos</taxon>
    </lineage>
</organism>
<dbReference type="OrthoDB" id="2441647at2759"/>